<organism evidence="2 3">
    <name type="scientific">Cytobacillus purgationiresistens</name>
    <dbReference type="NCBI Taxonomy" id="863449"/>
    <lineage>
        <taxon>Bacteria</taxon>
        <taxon>Bacillati</taxon>
        <taxon>Bacillota</taxon>
        <taxon>Bacilli</taxon>
        <taxon>Bacillales</taxon>
        <taxon>Bacillaceae</taxon>
        <taxon>Cytobacillus</taxon>
    </lineage>
</organism>
<sequence length="407" mass="44599">MLEKLYALLENDYSEMVDIRRHLHQYPELSFQEVTTPKYIAEYHEKLGHEIRTAVGGRGVVATLRGGKPGKTVALRADFDALPIDEQNDVPYKSKNPGVMHACGHDGHTATLLVLAKALNKLKNDIEGNIVFIHQHAEEYMPGGAIAMIEDGCLDGVDVIFGTHIWATSPVGEIGYRSGPLLAAADRFHIKVQGTGGHGAQPHLSNDSIVIASQLIVNLQQIVSRRVDPLETAVCSIGEFDAKNAFNVIADSVQLSGTVRTFKEEIRNKMDREIRRIIEGTCLAADAEYTYNYVKGYPATVNHQAETEFVAALAPSVPGVKNTVELAPQMGGEDFAYYLEKVPGTFFMTGAELTGREKTYPHHHPKFDIDEKGLLVAANVLGAATLNYLENKGVELAHDSELIKVND</sequence>
<dbReference type="Proteomes" id="UP001238088">
    <property type="component" value="Unassembled WGS sequence"/>
</dbReference>
<evidence type="ECO:0000313" key="3">
    <source>
        <dbReference type="Proteomes" id="UP001238088"/>
    </source>
</evidence>
<protein>
    <submittedName>
        <fullName evidence="2">Amidohydrolase</fullName>
    </submittedName>
</protein>
<gene>
    <name evidence="2" type="ORF">J2S17_001033</name>
</gene>
<dbReference type="Pfam" id="PF07687">
    <property type="entry name" value="M20_dimer"/>
    <property type="match status" value="1"/>
</dbReference>
<dbReference type="PANTHER" id="PTHR11014">
    <property type="entry name" value="PEPTIDASE M20 FAMILY MEMBER"/>
    <property type="match status" value="1"/>
</dbReference>
<dbReference type="InterPro" id="IPR017439">
    <property type="entry name" value="Amidohydrolase"/>
</dbReference>
<dbReference type="CDD" id="cd08021">
    <property type="entry name" value="M20_Acy1_YhaA-like"/>
    <property type="match status" value="1"/>
</dbReference>
<dbReference type="NCBIfam" id="TIGR01891">
    <property type="entry name" value="amidohydrolases"/>
    <property type="match status" value="1"/>
</dbReference>
<evidence type="ECO:0000313" key="2">
    <source>
        <dbReference type="EMBL" id="MDQ0269163.1"/>
    </source>
</evidence>
<proteinExistence type="predicted"/>
<comment type="caution">
    <text evidence="2">The sequence shown here is derived from an EMBL/GenBank/DDBJ whole genome shotgun (WGS) entry which is preliminary data.</text>
</comment>
<dbReference type="EMBL" id="JAUSUB010000003">
    <property type="protein sequence ID" value="MDQ0269163.1"/>
    <property type="molecule type" value="Genomic_DNA"/>
</dbReference>
<dbReference type="Gene3D" id="3.40.630.10">
    <property type="entry name" value="Zn peptidases"/>
    <property type="match status" value="1"/>
</dbReference>
<dbReference type="RefSeq" id="WP_370874956.1">
    <property type="nucleotide sequence ID" value="NZ_JAUSUB010000003.1"/>
</dbReference>
<dbReference type="InterPro" id="IPR036264">
    <property type="entry name" value="Bact_exopeptidase_dim_dom"/>
</dbReference>
<accession>A0ABU0AFF3</accession>
<feature type="domain" description="Peptidase M20 dimerisation" evidence="1">
    <location>
        <begin position="187"/>
        <end position="280"/>
    </location>
</feature>
<dbReference type="Gene3D" id="3.30.70.360">
    <property type="match status" value="1"/>
</dbReference>
<dbReference type="SUPFAM" id="SSF55031">
    <property type="entry name" value="Bacterial exopeptidase dimerisation domain"/>
    <property type="match status" value="1"/>
</dbReference>
<reference evidence="2 3" key="1">
    <citation type="submission" date="2023-07" db="EMBL/GenBank/DDBJ databases">
        <title>Genomic Encyclopedia of Type Strains, Phase IV (KMG-IV): sequencing the most valuable type-strain genomes for metagenomic binning, comparative biology and taxonomic classification.</title>
        <authorList>
            <person name="Goeker M."/>
        </authorList>
    </citation>
    <scope>NUCLEOTIDE SEQUENCE [LARGE SCALE GENOMIC DNA]</scope>
    <source>
        <strain evidence="2 3">DSM 23494</strain>
    </source>
</reference>
<dbReference type="PANTHER" id="PTHR11014:SF63">
    <property type="entry name" value="METALLOPEPTIDASE, PUTATIVE (AFU_ORTHOLOGUE AFUA_6G09600)-RELATED"/>
    <property type="match status" value="1"/>
</dbReference>
<dbReference type="PIRSF" id="PIRSF005962">
    <property type="entry name" value="Pept_M20D_amidohydro"/>
    <property type="match status" value="1"/>
</dbReference>
<dbReference type="InterPro" id="IPR002933">
    <property type="entry name" value="Peptidase_M20"/>
</dbReference>
<dbReference type="SUPFAM" id="SSF53187">
    <property type="entry name" value="Zn-dependent exopeptidases"/>
    <property type="match status" value="1"/>
</dbReference>
<dbReference type="InterPro" id="IPR011650">
    <property type="entry name" value="Peptidase_M20_dimer"/>
</dbReference>
<dbReference type="Pfam" id="PF01546">
    <property type="entry name" value="Peptidase_M20"/>
    <property type="match status" value="1"/>
</dbReference>
<keyword evidence="3" id="KW-1185">Reference proteome</keyword>
<name>A0ABU0AFF3_9BACI</name>
<evidence type="ECO:0000259" key="1">
    <source>
        <dbReference type="Pfam" id="PF07687"/>
    </source>
</evidence>